<dbReference type="Pfam" id="PF00583">
    <property type="entry name" value="Acetyltransf_1"/>
    <property type="match status" value="1"/>
</dbReference>
<dbReference type="GO" id="GO:0008080">
    <property type="term" value="F:N-acetyltransferase activity"/>
    <property type="evidence" value="ECO:0007669"/>
    <property type="project" value="UniProtKB-ARBA"/>
</dbReference>
<feature type="domain" description="N-acetyltransferase" evidence="4">
    <location>
        <begin position="5"/>
        <end position="165"/>
    </location>
</feature>
<dbReference type="FunFam" id="3.40.630.30:FF:000064">
    <property type="entry name" value="GNAT family acetyltransferase"/>
    <property type="match status" value="1"/>
</dbReference>
<dbReference type="PROSITE" id="PS51186">
    <property type="entry name" value="GNAT"/>
    <property type="match status" value="1"/>
</dbReference>
<protein>
    <submittedName>
        <fullName evidence="5">Histone acetyltransferase HPA2 and related acetyltransferases</fullName>
    </submittedName>
</protein>
<dbReference type="InterPro" id="IPR016181">
    <property type="entry name" value="Acyl_CoA_acyltransferase"/>
</dbReference>
<keyword evidence="2 5" id="KW-0808">Transferase</keyword>
<evidence type="ECO:0000313" key="5">
    <source>
        <dbReference type="EMBL" id="CAA9268070.1"/>
    </source>
</evidence>
<dbReference type="InterPro" id="IPR000182">
    <property type="entry name" value="GNAT_dom"/>
</dbReference>
<dbReference type="Gene3D" id="3.40.630.30">
    <property type="match status" value="1"/>
</dbReference>
<dbReference type="SUPFAM" id="SSF55729">
    <property type="entry name" value="Acyl-CoA N-acyltransferases (Nat)"/>
    <property type="match status" value="1"/>
</dbReference>
<accession>A0A6J4J303</accession>
<proteinExistence type="inferred from homology"/>
<reference evidence="5" key="1">
    <citation type="submission" date="2020-02" db="EMBL/GenBank/DDBJ databases">
        <authorList>
            <person name="Meier V. D."/>
        </authorList>
    </citation>
    <scope>NUCLEOTIDE SEQUENCE</scope>
    <source>
        <strain evidence="5">AVDCRST_MAG42</strain>
    </source>
</reference>
<comment type="similarity">
    <text evidence="1">Belongs to the acetyltransferase family.</text>
</comment>
<evidence type="ECO:0000256" key="3">
    <source>
        <dbReference type="ARBA" id="ARBA00023315"/>
    </source>
</evidence>
<dbReference type="InterPro" id="IPR051016">
    <property type="entry name" value="Diverse_Substrate_AcTransf"/>
</dbReference>
<organism evidence="5">
    <name type="scientific">uncultured Chthoniobacterales bacterium</name>
    <dbReference type="NCBI Taxonomy" id="1836801"/>
    <lineage>
        <taxon>Bacteria</taxon>
        <taxon>Pseudomonadati</taxon>
        <taxon>Verrucomicrobiota</taxon>
        <taxon>Spartobacteria</taxon>
        <taxon>Chthoniobacterales</taxon>
        <taxon>environmental samples</taxon>
    </lineage>
</organism>
<dbReference type="CDD" id="cd04301">
    <property type="entry name" value="NAT_SF"/>
    <property type="match status" value="1"/>
</dbReference>
<dbReference type="PANTHER" id="PTHR10545">
    <property type="entry name" value="DIAMINE N-ACETYLTRANSFERASE"/>
    <property type="match status" value="1"/>
</dbReference>
<evidence type="ECO:0000256" key="2">
    <source>
        <dbReference type="ARBA" id="ARBA00022679"/>
    </source>
</evidence>
<evidence type="ECO:0000259" key="4">
    <source>
        <dbReference type="PROSITE" id="PS51186"/>
    </source>
</evidence>
<name>A0A6J4J303_9BACT</name>
<dbReference type="EMBL" id="CADCTA010000114">
    <property type="protein sequence ID" value="CAA9268070.1"/>
    <property type="molecule type" value="Genomic_DNA"/>
</dbReference>
<keyword evidence="3" id="KW-0012">Acyltransferase</keyword>
<dbReference type="AlphaFoldDB" id="A0A6J4J303"/>
<sequence>MQGAFRIQPATAADVPVILQLIRELAEYERAPNDVVATAEGLHEVLFGEKPAAHVLIGREGDEPVAFAVYFFNFSTWLGRAGLYLEDLFVRPELRGKGYGKALLVRLAQIANERGCGRMEWAVLDWNDPAIQFYRKLGAKPMDEWTVFRLTGDGIAALASVRTRQD</sequence>
<dbReference type="PANTHER" id="PTHR10545:SF29">
    <property type="entry name" value="GH14572P-RELATED"/>
    <property type="match status" value="1"/>
</dbReference>
<gene>
    <name evidence="5" type="ORF">AVDCRST_MAG42-3096</name>
</gene>
<evidence type="ECO:0000256" key="1">
    <source>
        <dbReference type="ARBA" id="ARBA00008694"/>
    </source>
</evidence>